<dbReference type="STRING" id="158441.A0A226ELB1"/>
<evidence type="ECO:0000256" key="6">
    <source>
        <dbReference type="ARBA" id="ARBA00022824"/>
    </source>
</evidence>
<dbReference type="InterPro" id="IPR055457">
    <property type="entry name" value="OST48_N"/>
</dbReference>
<accession>A0A226ELB1</accession>
<dbReference type="GO" id="GO:0016740">
    <property type="term" value="F:transferase activity"/>
    <property type="evidence" value="ECO:0007669"/>
    <property type="project" value="UniProtKB-KW"/>
</dbReference>
<feature type="signal peptide" evidence="9">
    <location>
        <begin position="1"/>
        <end position="25"/>
    </location>
</feature>
<comment type="subunit">
    <text evidence="9">Component of the oligosaccharyltransferase (OST) complex.</text>
</comment>
<dbReference type="UniPathway" id="UPA00378"/>
<evidence type="ECO:0000256" key="3">
    <source>
        <dbReference type="ARBA" id="ARBA00008743"/>
    </source>
</evidence>
<keyword evidence="5 9" id="KW-0812">Transmembrane</keyword>
<dbReference type="EMBL" id="LNIX01000003">
    <property type="protein sequence ID" value="OXA58483.1"/>
    <property type="molecule type" value="Genomic_DNA"/>
</dbReference>
<keyword evidence="8 9" id="KW-0472">Membrane</keyword>
<gene>
    <name evidence="12" type="ORF">Fcan01_07940</name>
</gene>
<sequence length="444" mass="48937">MPVTSRWISCLIVLIASFSLGKVTTQNSSANKNTLVLLDNLAIKETHSMFFRKLQDSGYQLTFKMADDAGLSLKKYGMWLYQNVILFAPGTDEFGGDLNPEAVAEFVDHGGNILIAASPASGDAVRDLAAEFGVELDDPGSYVIDHLNFDANIDSGRHTVVSVDPKNLIEAEILVGSSNSEAILYEGASLLLDPDNPLVLEILTASSTAYSYDPEKEISEYPHTVGKNTVLVAGLQARNNARVIFCGSLDLFSDKYAVATAQRGGKNVKYGNEKLATALAQWVFKEKGVLRLSNVTHHKAGEKNAPAAYTITEDVVYNVVLEELKDGSWTGYNGNDVQLEFVRIDPFVRTTLTKVAGNKAGLYEAKFKIPDVYGVFQFKIDYHRKGYTFLSSTTQVSVRPLQHTQYERFIPSAYPYYAGAFSMIGGVFIFSCVFLHYREKDKSD</sequence>
<keyword evidence="13" id="KW-1185">Reference proteome</keyword>
<comment type="similarity">
    <text evidence="3 9">Belongs to the DDOST 48 kDa subunit family.</text>
</comment>
<dbReference type="Pfam" id="PF03345">
    <property type="entry name" value="OST48_N"/>
    <property type="match status" value="1"/>
</dbReference>
<dbReference type="GO" id="GO:0008250">
    <property type="term" value="C:oligosaccharyltransferase complex"/>
    <property type="evidence" value="ECO:0007669"/>
    <property type="project" value="TreeGrafter"/>
</dbReference>
<evidence type="ECO:0000256" key="1">
    <source>
        <dbReference type="ARBA" id="ARBA00004115"/>
    </source>
</evidence>
<dbReference type="AlphaFoldDB" id="A0A226ELB1"/>
<evidence type="ECO:0000313" key="12">
    <source>
        <dbReference type="EMBL" id="OXA58483.1"/>
    </source>
</evidence>
<feature type="chain" id="PRO_5011825469" description="Dolichyl-diphosphooligosaccharide--protein glycosyltransferase 48 kDa subunit" evidence="9">
    <location>
        <begin position="26"/>
        <end position="444"/>
    </location>
</feature>
<evidence type="ECO:0000256" key="4">
    <source>
        <dbReference type="ARBA" id="ARBA00013350"/>
    </source>
</evidence>
<evidence type="ECO:0000256" key="7">
    <source>
        <dbReference type="ARBA" id="ARBA00022989"/>
    </source>
</evidence>
<keyword evidence="6 9" id="KW-0256">Endoplasmic reticulum</keyword>
<dbReference type="InterPro" id="IPR005013">
    <property type="entry name" value="DDOST_48_kDa_subunit"/>
</dbReference>
<evidence type="ECO:0000313" key="13">
    <source>
        <dbReference type="Proteomes" id="UP000198287"/>
    </source>
</evidence>
<evidence type="ECO:0000256" key="2">
    <source>
        <dbReference type="ARBA" id="ARBA00004922"/>
    </source>
</evidence>
<evidence type="ECO:0000256" key="9">
    <source>
        <dbReference type="RuleBase" id="RU361142"/>
    </source>
</evidence>
<name>A0A226ELB1_FOLCA</name>
<keyword evidence="7 9" id="KW-1133">Transmembrane helix</keyword>
<comment type="caution">
    <text evidence="12">The sequence shown here is derived from an EMBL/GenBank/DDBJ whole genome shotgun (WGS) entry which is preliminary data.</text>
</comment>
<comment type="subcellular location">
    <subcellularLocation>
        <location evidence="1 9">Endoplasmic reticulum membrane</location>
        <topology evidence="1 9">Single-pass type I membrane protein</topology>
    </subcellularLocation>
</comment>
<comment type="pathway">
    <text evidence="2 9">Protein modification; protein glycosylation.</text>
</comment>
<keyword evidence="9" id="KW-0732">Signal</keyword>
<evidence type="ECO:0000256" key="5">
    <source>
        <dbReference type="ARBA" id="ARBA00022692"/>
    </source>
</evidence>
<dbReference type="Proteomes" id="UP000198287">
    <property type="component" value="Unassembled WGS sequence"/>
</dbReference>
<dbReference type="Pfam" id="PF23358">
    <property type="entry name" value="OST48_MD"/>
    <property type="match status" value="1"/>
</dbReference>
<comment type="function">
    <text evidence="9">Subunit of the oligosaccharyl transferase (OST) complex that catalyzes the initial transfer of a defined glycan (Glc(3)Man(9)GlcNAc(2) in eukaryotes) from the lipid carrier dolichol-pyrophosphate to an asparagine residue within an Asn-X-Ser/Thr consensus motif in nascent polypeptide chains, the first step in protein N-glycosylation. N-glycosylation occurs cotranslationally and the complex associates with the Sec61 complex at the channel-forming translocon complex that mediates protein translocation across the endoplasmic reticulum (ER).</text>
</comment>
<feature type="domain" description="OST48 middle" evidence="11">
    <location>
        <begin position="297"/>
        <end position="437"/>
    </location>
</feature>
<dbReference type="GO" id="GO:0018279">
    <property type="term" value="P:protein N-linked glycosylation via asparagine"/>
    <property type="evidence" value="ECO:0007669"/>
    <property type="project" value="UniProtKB-UniRule"/>
</dbReference>
<proteinExistence type="inferred from homology"/>
<protein>
    <recommendedName>
        <fullName evidence="4 9">Dolichyl-diphosphooligosaccharide--protein glycosyltransferase 48 kDa subunit</fullName>
        <shortName evidence="9">Oligosaccharyl transferase 48 kDa subunit</shortName>
    </recommendedName>
</protein>
<organism evidence="12 13">
    <name type="scientific">Folsomia candida</name>
    <name type="common">Springtail</name>
    <dbReference type="NCBI Taxonomy" id="158441"/>
    <lineage>
        <taxon>Eukaryota</taxon>
        <taxon>Metazoa</taxon>
        <taxon>Ecdysozoa</taxon>
        <taxon>Arthropoda</taxon>
        <taxon>Hexapoda</taxon>
        <taxon>Collembola</taxon>
        <taxon>Entomobryomorpha</taxon>
        <taxon>Isotomoidea</taxon>
        <taxon>Isotomidae</taxon>
        <taxon>Proisotominae</taxon>
        <taxon>Folsomia</taxon>
    </lineage>
</organism>
<evidence type="ECO:0000259" key="10">
    <source>
        <dbReference type="Pfam" id="PF03345"/>
    </source>
</evidence>
<dbReference type="OrthoDB" id="29105at2759"/>
<keyword evidence="12" id="KW-0808">Transferase</keyword>
<feature type="domain" description="OST48 N-terminal" evidence="10">
    <location>
        <begin position="33"/>
        <end position="283"/>
    </location>
</feature>
<evidence type="ECO:0000256" key="8">
    <source>
        <dbReference type="ARBA" id="ARBA00023136"/>
    </source>
</evidence>
<feature type="transmembrane region" description="Helical" evidence="9">
    <location>
        <begin position="414"/>
        <end position="437"/>
    </location>
</feature>
<dbReference type="OMA" id="AHDEYPR"/>
<evidence type="ECO:0000259" key="11">
    <source>
        <dbReference type="Pfam" id="PF23358"/>
    </source>
</evidence>
<reference evidence="12 13" key="1">
    <citation type="submission" date="2015-12" db="EMBL/GenBank/DDBJ databases">
        <title>The genome of Folsomia candida.</title>
        <authorList>
            <person name="Faddeeva A."/>
            <person name="Derks M.F."/>
            <person name="Anvar Y."/>
            <person name="Smit S."/>
            <person name="Van Straalen N."/>
            <person name="Roelofs D."/>
        </authorList>
    </citation>
    <scope>NUCLEOTIDE SEQUENCE [LARGE SCALE GENOMIC DNA]</scope>
    <source>
        <strain evidence="12 13">VU population</strain>
        <tissue evidence="12">Whole body</tissue>
    </source>
</reference>
<dbReference type="InterPro" id="IPR055459">
    <property type="entry name" value="OST48_MD"/>
</dbReference>
<dbReference type="PANTHER" id="PTHR10830:SF0">
    <property type="entry name" value="DOLICHYL-DIPHOSPHOOLIGOSACCHARIDE--PROTEIN GLYCOSYLTRANSFERASE 48 KDA SUBUNIT"/>
    <property type="match status" value="1"/>
</dbReference>
<dbReference type="PANTHER" id="PTHR10830">
    <property type="entry name" value="DOLICHYL-DIPHOSPHOOLIGOSACCHARIDE--PROTEIN GLYCOSYLTRANSFERASE 48 KDA SUBUNIT"/>
    <property type="match status" value="1"/>
</dbReference>